<evidence type="ECO:0000256" key="15">
    <source>
        <dbReference type="PIRNR" id="PIRNR000854"/>
    </source>
</evidence>
<dbReference type="PANTHER" id="PTHR43030:SF1">
    <property type="entry name" value="PHOSPHOENOLPYRUVATE SYNTHASE"/>
    <property type="match status" value="1"/>
</dbReference>
<reference evidence="19 20" key="1">
    <citation type="journal article" date="2016" name="Nat. Commun.">
        <title>Thousands of microbial genomes shed light on interconnected biogeochemical processes in an aquifer system.</title>
        <authorList>
            <person name="Anantharaman K."/>
            <person name="Brown C.T."/>
            <person name="Hug L.A."/>
            <person name="Sharon I."/>
            <person name="Castelle C.J."/>
            <person name="Probst A.J."/>
            <person name="Thomas B.C."/>
            <person name="Singh A."/>
            <person name="Wilkins M.J."/>
            <person name="Karaoz U."/>
            <person name="Brodie E.L."/>
            <person name="Williams K.H."/>
            <person name="Hubbard S.S."/>
            <person name="Banfield J.F."/>
        </authorList>
    </citation>
    <scope>NUCLEOTIDE SEQUENCE [LARGE SCALE GENOMIC DNA]</scope>
</reference>
<sequence>MKKPTPHTHKHFTSRVTRSKKFILWFDELGIEDVPLVGGKNASLGEMYRKLGKKGVRVPNGFAITAHAYFYFIRKAKIDDDIRRILKGLNTHDMEDLSRRGQKVRHTILEAELPEDLKEEIVAAYKKFCQMEKSPHLDVAVRSSATAEDLPDASFAGQQETFLNVRGAAHLLTDVKRCFASLFTNRAISYREDKHFNHFDIGLSVAVQKMVRSDMSSSGVMFSIDTESGFKDAVLINSIYGLGEYIVQGIVNPDEFYVHKPTLKQGFKPIIKKKLGSKKKKLVYASEGTSPVQEKSVELPDRKKFSITDEEVLDLARWACIIEDHYKKPMDMEWAKDGRNGKLYIVQARPETVHSQTKGDVLLEYKMKKPPFAKASGGRQGKILTKGYAVGAKIGAGKARVIQNVKDIAKFQKGEVLITDITDPDWEPIMKIAAAIVTNKGGRTSHAAIVSRELGIPAVVGCEDATHHIRTGQFITVSCAEGEIGRVYDGKLPFAVKKTNIKGLKRPKTKIMMNVGTPDSAFGASLIPNDGVGLAREEFIVTESVGVHPFALINYKDQSQEVKHKINEIISGYDSPVEYFVSKLSEGVGMIAAAFYPKDVIVRLSDFKTNEYATMIGGAPYEPEEENPMIGWRGASRYYDPKFAAAFALECKAMKRVRDEMGLTNLKIMIPFCRTVEEGKKVQEIMAKHGLKRGKDGLEIYVMCEIPANVILAEEFSRIFDGFSIGSNDLTQLVLGVDRDSNLVAHIYDERNEAVKRMVSSVIKTAKKMKRKIGICGQGPSDHPDFAAFLVGEGIDSISLNPDTVLKTTMMILEKERKGK</sequence>
<dbReference type="InterPro" id="IPR008279">
    <property type="entry name" value="PEP-util_enz_mobile_dom"/>
</dbReference>
<dbReference type="Pfam" id="PF02896">
    <property type="entry name" value="PEP-utilizers_C"/>
    <property type="match status" value="1"/>
</dbReference>
<evidence type="ECO:0000256" key="8">
    <source>
        <dbReference type="ARBA" id="ARBA00022723"/>
    </source>
</evidence>
<dbReference type="Gene3D" id="3.30.1490.20">
    <property type="entry name" value="ATP-grasp fold, A domain"/>
    <property type="match status" value="1"/>
</dbReference>
<keyword evidence="9 15" id="KW-0547">Nucleotide-binding</keyword>
<gene>
    <name evidence="19" type="ORF">A3H16_01630</name>
</gene>
<dbReference type="PANTHER" id="PTHR43030">
    <property type="entry name" value="PHOSPHOENOLPYRUVATE SYNTHASE"/>
    <property type="match status" value="1"/>
</dbReference>
<dbReference type="InterPro" id="IPR023151">
    <property type="entry name" value="PEP_util_CS"/>
</dbReference>
<keyword evidence="7 15" id="KW-0808">Transferase</keyword>
<dbReference type="InterPro" id="IPR015813">
    <property type="entry name" value="Pyrv/PenolPyrv_kinase-like_dom"/>
</dbReference>
<dbReference type="Gene3D" id="3.50.30.10">
    <property type="entry name" value="Phosphohistidine domain"/>
    <property type="match status" value="1"/>
</dbReference>
<accession>A0A1F6FZP9</accession>
<dbReference type="AlphaFoldDB" id="A0A1F6FZP9"/>
<dbReference type="Proteomes" id="UP000178601">
    <property type="component" value="Unassembled WGS sequence"/>
</dbReference>
<dbReference type="Pfam" id="PF00391">
    <property type="entry name" value="PEP-utilizers"/>
    <property type="match status" value="1"/>
</dbReference>
<evidence type="ECO:0000259" key="16">
    <source>
        <dbReference type="Pfam" id="PF00391"/>
    </source>
</evidence>
<dbReference type="SUPFAM" id="SSF56059">
    <property type="entry name" value="Glutathione synthetase ATP-binding domain-like"/>
    <property type="match status" value="1"/>
</dbReference>
<organism evidence="19 20">
    <name type="scientific">Candidatus Kaiserbacteria bacterium RIFCSPLOWO2_12_FULL_53_8</name>
    <dbReference type="NCBI Taxonomy" id="1798529"/>
    <lineage>
        <taxon>Bacteria</taxon>
        <taxon>Candidatus Kaiseribacteriota</taxon>
    </lineage>
</organism>
<keyword evidence="8 15" id="KW-0479">Metal-binding</keyword>
<dbReference type="EMBL" id="MFMQ01000056">
    <property type="protein sequence ID" value="OGG91323.1"/>
    <property type="molecule type" value="Genomic_DNA"/>
</dbReference>
<dbReference type="PIRSF" id="PIRSF000854">
    <property type="entry name" value="PEP_synthase"/>
    <property type="match status" value="1"/>
</dbReference>
<evidence type="ECO:0000256" key="11">
    <source>
        <dbReference type="ARBA" id="ARBA00022840"/>
    </source>
</evidence>
<dbReference type="Gene3D" id="3.30.470.20">
    <property type="entry name" value="ATP-grasp fold, B domain"/>
    <property type="match status" value="1"/>
</dbReference>
<feature type="domain" description="Pyruvate phosphate dikinase AMP/ATP-binding" evidence="17">
    <location>
        <begin position="35"/>
        <end position="361"/>
    </location>
</feature>
<evidence type="ECO:0000259" key="18">
    <source>
        <dbReference type="Pfam" id="PF02896"/>
    </source>
</evidence>
<proteinExistence type="inferred from homology"/>
<dbReference type="InterPro" id="IPR036637">
    <property type="entry name" value="Phosphohistidine_dom_sf"/>
</dbReference>
<dbReference type="FunFam" id="3.30.470.20:FF:000017">
    <property type="entry name" value="Phosphoenolpyruvate synthase"/>
    <property type="match status" value="1"/>
</dbReference>
<name>A0A1F6FZP9_9BACT</name>
<keyword evidence="11 15" id="KW-0067">ATP-binding</keyword>
<evidence type="ECO:0000256" key="6">
    <source>
        <dbReference type="ARBA" id="ARBA00021623"/>
    </source>
</evidence>
<dbReference type="NCBIfam" id="TIGR01418">
    <property type="entry name" value="PEP_synth"/>
    <property type="match status" value="1"/>
</dbReference>
<dbReference type="SUPFAM" id="SSF52009">
    <property type="entry name" value="Phosphohistidine domain"/>
    <property type="match status" value="1"/>
</dbReference>
<evidence type="ECO:0000256" key="1">
    <source>
        <dbReference type="ARBA" id="ARBA00001946"/>
    </source>
</evidence>
<dbReference type="GO" id="GO:0005524">
    <property type="term" value="F:ATP binding"/>
    <property type="evidence" value="ECO:0007669"/>
    <property type="project" value="UniProtKB-KW"/>
</dbReference>
<feature type="domain" description="PEP-utilising enzyme mobile" evidence="16">
    <location>
        <begin position="411"/>
        <end position="482"/>
    </location>
</feature>
<comment type="pathway">
    <text evidence="3 15">Carbohydrate biosynthesis; gluconeogenesis.</text>
</comment>
<dbReference type="Pfam" id="PF01326">
    <property type="entry name" value="PPDK_N"/>
    <property type="match status" value="1"/>
</dbReference>
<evidence type="ECO:0000256" key="9">
    <source>
        <dbReference type="ARBA" id="ARBA00022741"/>
    </source>
</evidence>
<evidence type="ECO:0000256" key="12">
    <source>
        <dbReference type="ARBA" id="ARBA00022842"/>
    </source>
</evidence>
<evidence type="ECO:0000313" key="19">
    <source>
        <dbReference type="EMBL" id="OGG91323.1"/>
    </source>
</evidence>
<dbReference type="InterPro" id="IPR002192">
    <property type="entry name" value="PPDK_AMP/ATP-bd"/>
</dbReference>
<dbReference type="PROSITE" id="PS00370">
    <property type="entry name" value="PEP_ENZYMES_PHOS_SITE"/>
    <property type="match status" value="1"/>
</dbReference>
<comment type="catalytic activity">
    <reaction evidence="14 15">
        <text>pyruvate + ATP + H2O = phosphoenolpyruvate + AMP + phosphate + 2 H(+)</text>
        <dbReference type="Rhea" id="RHEA:11364"/>
        <dbReference type="ChEBI" id="CHEBI:15361"/>
        <dbReference type="ChEBI" id="CHEBI:15377"/>
        <dbReference type="ChEBI" id="CHEBI:15378"/>
        <dbReference type="ChEBI" id="CHEBI:30616"/>
        <dbReference type="ChEBI" id="CHEBI:43474"/>
        <dbReference type="ChEBI" id="CHEBI:58702"/>
        <dbReference type="ChEBI" id="CHEBI:456215"/>
        <dbReference type="EC" id="2.7.9.2"/>
    </reaction>
</comment>
<evidence type="ECO:0000256" key="14">
    <source>
        <dbReference type="ARBA" id="ARBA00047700"/>
    </source>
</evidence>
<dbReference type="InterPro" id="IPR013815">
    <property type="entry name" value="ATP_grasp_subdomain_1"/>
</dbReference>
<dbReference type="GO" id="GO:0008986">
    <property type="term" value="F:pyruvate, water dikinase activity"/>
    <property type="evidence" value="ECO:0007669"/>
    <property type="project" value="UniProtKB-EC"/>
</dbReference>
<comment type="cofactor">
    <cofactor evidence="1 15">
        <name>Mg(2+)</name>
        <dbReference type="ChEBI" id="CHEBI:18420"/>
    </cofactor>
</comment>
<keyword evidence="10 15" id="KW-0418">Kinase</keyword>
<dbReference type="NCBIfam" id="NF005057">
    <property type="entry name" value="PRK06464.1"/>
    <property type="match status" value="1"/>
</dbReference>
<dbReference type="FunFam" id="3.30.1490.20:FF:000010">
    <property type="entry name" value="Phosphoenolpyruvate synthase"/>
    <property type="match status" value="1"/>
</dbReference>
<dbReference type="InterPro" id="IPR018274">
    <property type="entry name" value="PEP_util_AS"/>
</dbReference>
<dbReference type="InterPro" id="IPR006319">
    <property type="entry name" value="PEP_synth"/>
</dbReference>
<dbReference type="Gene3D" id="3.20.20.60">
    <property type="entry name" value="Phosphoenolpyruvate-binding domains"/>
    <property type="match status" value="1"/>
</dbReference>
<evidence type="ECO:0000259" key="17">
    <source>
        <dbReference type="Pfam" id="PF01326"/>
    </source>
</evidence>
<dbReference type="FunFam" id="3.50.30.10:FF:000002">
    <property type="entry name" value="Phosphoenolpyruvate synthase"/>
    <property type="match status" value="1"/>
</dbReference>
<evidence type="ECO:0000256" key="10">
    <source>
        <dbReference type="ARBA" id="ARBA00022777"/>
    </source>
</evidence>
<evidence type="ECO:0000256" key="2">
    <source>
        <dbReference type="ARBA" id="ARBA00002988"/>
    </source>
</evidence>
<evidence type="ECO:0000256" key="5">
    <source>
        <dbReference type="ARBA" id="ARBA00011996"/>
    </source>
</evidence>
<dbReference type="PROSITE" id="PS00742">
    <property type="entry name" value="PEP_ENZYMES_2"/>
    <property type="match status" value="1"/>
</dbReference>
<dbReference type="GO" id="GO:0046872">
    <property type="term" value="F:metal ion binding"/>
    <property type="evidence" value="ECO:0007669"/>
    <property type="project" value="UniProtKB-KW"/>
</dbReference>
<comment type="function">
    <text evidence="2 15">Catalyzes the phosphorylation of pyruvate to phosphoenolpyruvate.</text>
</comment>
<keyword evidence="19" id="KW-0670">Pyruvate</keyword>
<comment type="caution">
    <text evidence="19">The sequence shown here is derived from an EMBL/GenBank/DDBJ whole genome shotgun (WGS) entry which is preliminary data.</text>
</comment>
<dbReference type="InterPro" id="IPR040442">
    <property type="entry name" value="Pyrv_kinase-like_dom_sf"/>
</dbReference>
<dbReference type="EC" id="2.7.9.2" evidence="5 15"/>
<evidence type="ECO:0000256" key="4">
    <source>
        <dbReference type="ARBA" id="ARBA00007837"/>
    </source>
</evidence>
<dbReference type="GO" id="GO:0006094">
    <property type="term" value="P:gluconeogenesis"/>
    <property type="evidence" value="ECO:0007669"/>
    <property type="project" value="UniProtKB-UniPathway"/>
</dbReference>
<feature type="domain" description="PEP-utilising enzyme C-terminal" evidence="18">
    <location>
        <begin position="507"/>
        <end position="813"/>
    </location>
</feature>
<evidence type="ECO:0000256" key="3">
    <source>
        <dbReference type="ARBA" id="ARBA00004742"/>
    </source>
</evidence>
<dbReference type="InterPro" id="IPR000121">
    <property type="entry name" value="PEP_util_C"/>
</dbReference>
<evidence type="ECO:0000313" key="20">
    <source>
        <dbReference type="Proteomes" id="UP000178601"/>
    </source>
</evidence>
<comment type="similarity">
    <text evidence="4 15">Belongs to the PEP-utilizing enzyme family.</text>
</comment>
<dbReference type="SUPFAM" id="SSF51621">
    <property type="entry name" value="Phosphoenolpyruvate/pyruvate domain"/>
    <property type="match status" value="1"/>
</dbReference>
<protein>
    <recommendedName>
        <fullName evidence="6 15">Phosphoenolpyruvate synthase</fullName>
        <shortName evidence="15">PEP synthase</shortName>
        <ecNumber evidence="5 15">2.7.9.2</ecNumber>
    </recommendedName>
    <alternativeName>
        <fullName evidence="13 15">Pyruvate, water dikinase</fullName>
    </alternativeName>
</protein>
<evidence type="ECO:0000256" key="7">
    <source>
        <dbReference type="ARBA" id="ARBA00022679"/>
    </source>
</evidence>
<evidence type="ECO:0000256" key="13">
    <source>
        <dbReference type="ARBA" id="ARBA00033470"/>
    </source>
</evidence>
<keyword evidence="12 15" id="KW-0460">Magnesium</keyword>
<dbReference type="UniPathway" id="UPA00138"/>